<dbReference type="Proteomes" id="UP000231382">
    <property type="component" value="Unassembled WGS sequence"/>
</dbReference>
<keyword evidence="1 2" id="KW-0732">Signal</keyword>
<evidence type="ECO:0000256" key="1">
    <source>
        <dbReference type="ARBA" id="ARBA00022729"/>
    </source>
</evidence>
<evidence type="ECO:0000313" key="5">
    <source>
        <dbReference type="Proteomes" id="UP000231382"/>
    </source>
</evidence>
<protein>
    <recommendedName>
        <fullName evidence="3">G5 domain-containing protein</fullName>
    </recommendedName>
</protein>
<dbReference type="InterPro" id="IPR036908">
    <property type="entry name" value="RlpA-like_sf"/>
</dbReference>
<evidence type="ECO:0000256" key="2">
    <source>
        <dbReference type="SAM" id="SignalP"/>
    </source>
</evidence>
<dbReference type="AlphaFoldDB" id="A0A2H0W9D7"/>
<name>A0A2H0W9D7_9BACT</name>
<dbReference type="InterPro" id="IPR011098">
    <property type="entry name" value="G5_dom"/>
</dbReference>
<dbReference type="Pfam" id="PF03990">
    <property type="entry name" value="DUF348"/>
    <property type="match status" value="1"/>
</dbReference>
<feature type="signal peptide" evidence="2">
    <location>
        <begin position="1"/>
        <end position="21"/>
    </location>
</feature>
<dbReference type="CDD" id="cd22268">
    <property type="entry name" value="DPBB_RlpA-like"/>
    <property type="match status" value="1"/>
</dbReference>
<feature type="domain" description="G5" evidence="3">
    <location>
        <begin position="160"/>
        <end position="240"/>
    </location>
</feature>
<dbReference type="InterPro" id="IPR007137">
    <property type="entry name" value="DUF348"/>
</dbReference>
<dbReference type="SUPFAM" id="SSF50685">
    <property type="entry name" value="Barwin-like endoglucanases"/>
    <property type="match status" value="1"/>
</dbReference>
<dbReference type="SMART" id="SM01208">
    <property type="entry name" value="G5"/>
    <property type="match status" value="1"/>
</dbReference>
<dbReference type="Gene3D" id="2.40.40.10">
    <property type="entry name" value="RlpA-like domain"/>
    <property type="match status" value="1"/>
</dbReference>
<proteinExistence type="predicted"/>
<comment type="caution">
    <text evidence="4">The sequence shown here is derived from an EMBL/GenBank/DDBJ whole genome shotgun (WGS) entry which is preliminary data.</text>
</comment>
<gene>
    <name evidence="4" type="ORF">COT78_00645</name>
</gene>
<accession>A0A2H0W9D7</accession>
<feature type="chain" id="PRO_5013937308" description="G5 domain-containing protein" evidence="2">
    <location>
        <begin position="22"/>
        <end position="329"/>
    </location>
</feature>
<dbReference type="Gene3D" id="2.20.230.10">
    <property type="entry name" value="Resuscitation-promoting factor rpfb"/>
    <property type="match status" value="1"/>
</dbReference>
<dbReference type="EMBL" id="PEZW01000006">
    <property type="protein sequence ID" value="PIS07977.1"/>
    <property type="molecule type" value="Genomic_DNA"/>
</dbReference>
<organism evidence="4 5">
    <name type="scientific">Candidatus Berkelbacteria bacterium CG10_big_fil_rev_8_21_14_0_10_43_13</name>
    <dbReference type="NCBI Taxonomy" id="1974514"/>
    <lineage>
        <taxon>Bacteria</taxon>
        <taxon>Candidatus Berkelbacteria</taxon>
    </lineage>
</organism>
<dbReference type="Pfam" id="PF07501">
    <property type="entry name" value="G5"/>
    <property type="match status" value="1"/>
</dbReference>
<dbReference type="PROSITE" id="PS51109">
    <property type="entry name" value="G5"/>
    <property type="match status" value="1"/>
</dbReference>
<reference evidence="5" key="1">
    <citation type="submission" date="2017-09" db="EMBL/GenBank/DDBJ databases">
        <title>Depth-based differentiation of microbial function through sediment-hosted aquifers and enrichment of novel symbionts in the deep terrestrial subsurface.</title>
        <authorList>
            <person name="Probst A.J."/>
            <person name="Ladd B."/>
            <person name="Jarett J.K."/>
            <person name="Geller-Mcgrath D.E."/>
            <person name="Sieber C.M.K."/>
            <person name="Emerson J.B."/>
            <person name="Anantharaman K."/>
            <person name="Thomas B.C."/>
            <person name="Malmstrom R."/>
            <person name="Stieglmeier M."/>
            <person name="Klingl A."/>
            <person name="Woyke T."/>
            <person name="Ryan C.M."/>
            <person name="Banfield J.F."/>
        </authorList>
    </citation>
    <scope>NUCLEOTIDE SEQUENCE [LARGE SCALE GENOMIC DNA]</scope>
</reference>
<sequence length="329" mass="35336">MKFNFKFLFAGVAIIPLSVGAMTFSSFDKPQLISPRGGEELALPYIIDEIAPDGHLVKEYSGTTANIDPIKIASDIGAKPFVEDKFTAFPDIKMGIGSKITLYRAPVFTVVDGKKNITVRSWAKTVGGVLTDGKVQSLGADDKINFATDTRTELEMEIHIARVARTNVVESENINFSIVKKENPSLEKGTKSVLQKGVLGSRAKTYLVIREDGEEVSKTLIKSEVTQVPVSEIDEIGTKVVVYGSGKASWYINTSNMIGACNILPKGTKVHVVNLANGKSVDITTSGGGIQTPGRILDLSTSAFTALGASLGQGIISNVRVEKYYPSTD</sequence>
<evidence type="ECO:0000259" key="3">
    <source>
        <dbReference type="PROSITE" id="PS51109"/>
    </source>
</evidence>
<evidence type="ECO:0000313" key="4">
    <source>
        <dbReference type="EMBL" id="PIS07977.1"/>
    </source>
</evidence>